<dbReference type="Proteomes" id="UP000663874">
    <property type="component" value="Unassembled WGS sequence"/>
</dbReference>
<name>A0A820J264_9BILA</name>
<gene>
    <name evidence="1" type="ORF">FNK824_LOCUS41322</name>
</gene>
<evidence type="ECO:0000313" key="1">
    <source>
        <dbReference type="EMBL" id="CAF4320436.1"/>
    </source>
</evidence>
<organism evidence="1 2">
    <name type="scientific">Rotaria sordida</name>
    <dbReference type="NCBI Taxonomy" id="392033"/>
    <lineage>
        <taxon>Eukaryota</taxon>
        <taxon>Metazoa</taxon>
        <taxon>Spiralia</taxon>
        <taxon>Gnathifera</taxon>
        <taxon>Rotifera</taxon>
        <taxon>Eurotatoria</taxon>
        <taxon>Bdelloidea</taxon>
        <taxon>Philodinida</taxon>
        <taxon>Philodinidae</taxon>
        <taxon>Rotaria</taxon>
    </lineage>
</organism>
<accession>A0A820J264</accession>
<proteinExistence type="predicted"/>
<protein>
    <submittedName>
        <fullName evidence="1">Uncharacterized protein</fullName>
    </submittedName>
</protein>
<dbReference type="EMBL" id="CAJOBE010039166">
    <property type="protein sequence ID" value="CAF4320436.1"/>
    <property type="molecule type" value="Genomic_DNA"/>
</dbReference>
<sequence length="106" mass="12599">VREYVQTFNHEADLLVCMTRNVADYFVEQGQRCLQNTLLRYKWSKKLFTQYTKIEGICRQEMQYVEKMMTDIQKILQPHISNPHVDGNYFNENSCNDDGRPSEPCN</sequence>
<evidence type="ECO:0000313" key="2">
    <source>
        <dbReference type="Proteomes" id="UP000663874"/>
    </source>
</evidence>
<comment type="caution">
    <text evidence="1">The sequence shown here is derived from an EMBL/GenBank/DDBJ whole genome shotgun (WGS) entry which is preliminary data.</text>
</comment>
<dbReference type="AlphaFoldDB" id="A0A820J264"/>
<feature type="non-terminal residue" evidence="1">
    <location>
        <position position="1"/>
    </location>
</feature>
<reference evidence="1" key="1">
    <citation type="submission" date="2021-02" db="EMBL/GenBank/DDBJ databases">
        <authorList>
            <person name="Nowell W R."/>
        </authorList>
    </citation>
    <scope>NUCLEOTIDE SEQUENCE</scope>
</reference>